<feature type="transmembrane region" description="Helical" evidence="6">
    <location>
        <begin position="24"/>
        <end position="45"/>
    </location>
</feature>
<evidence type="ECO:0000256" key="6">
    <source>
        <dbReference type="SAM" id="Phobius"/>
    </source>
</evidence>
<feature type="transmembrane region" description="Helical" evidence="6">
    <location>
        <begin position="167"/>
        <end position="184"/>
    </location>
</feature>
<protein>
    <recommendedName>
        <fullName evidence="9">TrbL/VirB6 plasmid conjugal transfer protein</fullName>
    </recommendedName>
</protein>
<comment type="subcellular location">
    <subcellularLocation>
        <location evidence="1">Membrane</location>
        <topology evidence="1">Multi-pass membrane protein</topology>
    </subcellularLocation>
</comment>
<proteinExistence type="inferred from homology"/>
<dbReference type="Pfam" id="PF04610">
    <property type="entry name" value="TrbL"/>
    <property type="match status" value="1"/>
</dbReference>
<dbReference type="InterPro" id="IPR007688">
    <property type="entry name" value="Conjugal_tfr_TrbL/VirB6"/>
</dbReference>
<dbReference type="STRING" id="1333998.M2A_3161"/>
<accession>A0A081BF44</accession>
<gene>
    <name evidence="7" type="ORF">M2A_3161</name>
</gene>
<dbReference type="GO" id="GO:0030255">
    <property type="term" value="P:protein secretion by the type IV secretion system"/>
    <property type="evidence" value="ECO:0007669"/>
    <property type="project" value="InterPro"/>
</dbReference>
<organism evidence="7 8">
    <name type="scientific">Tepidicaulis marinus</name>
    <dbReference type="NCBI Taxonomy" id="1333998"/>
    <lineage>
        <taxon>Bacteria</taxon>
        <taxon>Pseudomonadati</taxon>
        <taxon>Pseudomonadota</taxon>
        <taxon>Alphaproteobacteria</taxon>
        <taxon>Hyphomicrobiales</taxon>
        <taxon>Parvibaculaceae</taxon>
        <taxon>Tepidicaulis</taxon>
    </lineage>
</organism>
<feature type="transmembrane region" description="Helical" evidence="6">
    <location>
        <begin position="57"/>
        <end position="75"/>
    </location>
</feature>
<keyword evidence="4 6" id="KW-1133">Transmembrane helix</keyword>
<feature type="transmembrane region" description="Helical" evidence="6">
    <location>
        <begin position="143"/>
        <end position="161"/>
    </location>
</feature>
<evidence type="ECO:0000313" key="7">
    <source>
        <dbReference type="EMBL" id="GAK46662.1"/>
    </source>
</evidence>
<dbReference type="EMBL" id="BBIO01000023">
    <property type="protein sequence ID" value="GAK46662.1"/>
    <property type="molecule type" value="Genomic_DNA"/>
</dbReference>
<evidence type="ECO:0000256" key="2">
    <source>
        <dbReference type="ARBA" id="ARBA00007802"/>
    </source>
</evidence>
<dbReference type="Proteomes" id="UP000028702">
    <property type="component" value="Unassembled WGS sequence"/>
</dbReference>
<evidence type="ECO:0000256" key="1">
    <source>
        <dbReference type="ARBA" id="ARBA00004141"/>
    </source>
</evidence>
<sequence length="328" mass="34813">MFETLDTLSLSFAREAFDATSGTVALWLNGFMIAYLIFFSIQLITKGQGSPYEVGSKLALFVVAGLFLNTGALWMEWIVFPARDSVTGVAVKIAALSGEVSASGFPELIDAVEKEVFVVLKIARIAINGAGIVGQFSASFGSLFLIIPFLFAWFLFVGFLLEAIFKFMAITAIGPFVVGALLFNATKGFARDSMRIFFSGITGILFMAVAMGFTIAVIKEYVGVLPNPPTYEEVERFFWSGDYFAMVLIGCLSVLFHIIARQMATSVAGVLDSQIASQALLGAGGFAAAKALSGAKAAGRKGGEGLRAGARAGADLARRKIGWGGPNP</sequence>
<evidence type="ECO:0000256" key="4">
    <source>
        <dbReference type="ARBA" id="ARBA00022989"/>
    </source>
</evidence>
<name>A0A081BF44_9HYPH</name>
<evidence type="ECO:0000256" key="3">
    <source>
        <dbReference type="ARBA" id="ARBA00022692"/>
    </source>
</evidence>
<feature type="transmembrane region" description="Helical" evidence="6">
    <location>
        <begin position="196"/>
        <end position="218"/>
    </location>
</feature>
<feature type="transmembrane region" description="Helical" evidence="6">
    <location>
        <begin position="238"/>
        <end position="259"/>
    </location>
</feature>
<keyword evidence="5 6" id="KW-0472">Membrane</keyword>
<dbReference type="AlphaFoldDB" id="A0A081BF44"/>
<dbReference type="eggNOG" id="ENOG50336UD">
    <property type="taxonomic scope" value="Bacteria"/>
</dbReference>
<dbReference type="GO" id="GO:0016020">
    <property type="term" value="C:membrane"/>
    <property type="evidence" value="ECO:0007669"/>
    <property type="project" value="UniProtKB-SubCell"/>
</dbReference>
<comment type="similarity">
    <text evidence="2">Belongs to the TrbL/VirB6 family.</text>
</comment>
<keyword evidence="8" id="KW-1185">Reference proteome</keyword>
<evidence type="ECO:0008006" key="9">
    <source>
        <dbReference type="Google" id="ProtNLM"/>
    </source>
</evidence>
<comment type="caution">
    <text evidence="7">The sequence shown here is derived from an EMBL/GenBank/DDBJ whole genome shotgun (WGS) entry which is preliminary data.</text>
</comment>
<reference evidence="7 8" key="1">
    <citation type="submission" date="2014-07" db="EMBL/GenBank/DDBJ databases">
        <title>Tepidicaulis marinum gen. nov., sp. nov., a novel marine bacterium denitrifying nitrate to nitrous oxide strictly under microaerobic conditions.</title>
        <authorList>
            <person name="Takeuchi M."/>
            <person name="Yamagishi T."/>
            <person name="Kamagata Y."/>
            <person name="Oshima K."/>
            <person name="Hattori M."/>
            <person name="Katayama T."/>
            <person name="Hanada S."/>
            <person name="Tamaki H."/>
            <person name="Marumo K."/>
            <person name="Maeda H."/>
            <person name="Nedachi M."/>
            <person name="Iwasaki W."/>
            <person name="Suwa Y."/>
            <person name="Sakata S."/>
        </authorList>
    </citation>
    <scope>NUCLEOTIDE SEQUENCE [LARGE SCALE GENOMIC DNA]</scope>
    <source>
        <strain evidence="7 8">MA2</strain>
    </source>
</reference>
<evidence type="ECO:0000256" key="5">
    <source>
        <dbReference type="ARBA" id="ARBA00023136"/>
    </source>
</evidence>
<evidence type="ECO:0000313" key="8">
    <source>
        <dbReference type="Proteomes" id="UP000028702"/>
    </source>
</evidence>
<dbReference type="RefSeq" id="WP_045449494.1">
    <property type="nucleotide sequence ID" value="NZ_BBIO01000023.1"/>
</dbReference>
<keyword evidence="3 6" id="KW-0812">Transmembrane</keyword>